<dbReference type="Pfam" id="PF13440">
    <property type="entry name" value="Polysacc_synt_3"/>
    <property type="match status" value="1"/>
</dbReference>
<dbReference type="CDD" id="cd13127">
    <property type="entry name" value="MATE_tuaB_like"/>
    <property type="match status" value="1"/>
</dbReference>
<dbReference type="AlphaFoldDB" id="J9CS06"/>
<comment type="subcellular location">
    <subcellularLocation>
        <location evidence="1">Cell membrane</location>
        <topology evidence="1">Multi-pass membrane protein</topology>
    </subcellularLocation>
</comment>
<evidence type="ECO:0000256" key="3">
    <source>
        <dbReference type="ARBA" id="ARBA00022475"/>
    </source>
</evidence>
<keyword evidence="4 7" id="KW-0812">Transmembrane</keyword>
<comment type="similarity">
    <text evidence="2">Belongs to the polysaccharide synthase family.</text>
</comment>
<dbReference type="EMBL" id="AMCI01002334">
    <property type="protein sequence ID" value="EJX02996.1"/>
    <property type="molecule type" value="Genomic_DNA"/>
</dbReference>
<protein>
    <submittedName>
        <fullName evidence="8">Lipopolysaccharide biosynthesis protein</fullName>
    </submittedName>
</protein>
<accession>J9CS06</accession>
<comment type="caution">
    <text evidence="8">The sequence shown here is derived from an EMBL/GenBank/DDBJ whole genome shotgun (WGS) entry which is preliminary data.</text>
</comment>
<keyword evidence="3" id="KW-1003">Cell membrane</keyword>
<feature type="transmembrane region" description="Helical" evidence="7">
    <location>
        <begin position="238"/>
        <end position="260"/>
    </location>
</feature>
<evidence type="ECO:0000256" key="5">
    <source>
        <dbReference type="ARBA" id="ARBA00022989"/>
    </source>
</evidence>
<dbReference type="PANTHER" id="PTHR30250">
    <property type="entry name" value="PST FAMILY PREDICTED COLANIC ACID TRANSPORTER"/>
    <property type="match status" value="1"/>
</dbReference>
<reference evidence="8" key="1">
    <citation type="journal article" date="2012" name="PLoS ONE">
        <title>Gene sets for utilization of primary and secondary nutrition supplies in the distal gut of endangered iberian lynx.</title>
        <authorList>
            <person name="Alcaide M."/>
            <person name="Messina E."/>
            <person name="Richter M."/>
            <person name="Bargiela R."/>
            <person name="Peplies J."/>
            <person name="Huws S.A."/>
            <person name="Newbold C.J."/>
            <person name="Golyshin P.N."/>
            <person name="Simon M.A."/>
            <person name="Lopez G."/>
            <person name="Yakimov M.M."/>
            <person name="Ferrer M."/>
        </authorList>
    </citation>
    <scope>NUCLEOTIDE SEQUENCE</scope>
</reference>
<evidence type="ECO:0000256" key="2">
    <source>
        <dbReference type="ARBA" id="ARBA00007430"/>
    </source>
</evidence>
<feature type="transmembrane region" description="Helical" evidence="7">
    <location>
        <begin position="62"/>
        <end position="84"/>
    </location>
</feature>
<name>J9CS06_9ZZZZ</name>
<evidence type="ECO:0000313" key="8">
    <source>
        <dbReference type="EMBL" id="EJX02996.1"/>
    </source>
</evidence>
<feature type="transmembrane region" description="Helical" evidence="7">
    <location>
        <begin position="204"/>
        <end position="226"/>
    </location>
</feature>
<dbReference type="PANTHER" id="PTHR30250:SF10">
    <property type="entry name" value="LIPOPOLYSACCHARIDE BIOSYNTHESIS PROTEIN WZXC"/>
    <property type="match status" value="1"/>
</dbReference>
<feature type="transmembrane region" description="Helical" evidence="7">
    <location>
        <begin position="324"/>
        <end position="345"/>
    </location>
</feature>
<feature type="transmembrane region" description="Helical" evidence="7">
    <location>
        <begin position="27"/>
        <end position="50"/>
    </location>
</feature>
<feature type="transmembrane region" description="Helical" evidence="7">
    <location>
        <begin position="293"/>
        <end position="312"/>
    </location>
</feature>
<feature type="transmembrane region" description="Helical" evidence="7">
    <location>
        <begin position="365"/>
        <end position="387"/>
    </location>
</feature>
<sequence>MSLTIYLLLFVSSPLIAEFNHTPELTTLGRVIFLGFFISSFGTAHAAYLFRHLMVKEKTSSQVVASLLSGITGLSAAFLDFGYWSLVVMDLTYKITYTSLVWHYSPWRPSMQIQLKPAFRMFGFSSRILLTNLLNTVNNQLLQSILGHFYVQSQVGQYSQANKWTTMGSSLLTGMVGNVAQPVLSSVNEEKDRQVRIFRKMLRFTALFAMPSLLGLSFVAPEFIYLTIGEKWMPCVPYLQILCVAGAILPINQMFSNLLISKGHSDSYLIGTGTFLACQLTAVLLLYPYGIQPLLYTITALNLLWLAIWQWLAQRLVKLSLWQTLKDILPFTVLTLTALFAAYWAALPLEHPLLKISVKIFTTGIAYATLLQLCHVQIWRECLDFLLEKIRRKPRL</sequence>
<feature type="transmembrane region" description="Helical" evidence="7">
    <location>
        <begin position="267"/>
        <end position="287"/>
    </location>
</feature>
<dbReference type="InterPro" id="IPR050833">
    <property type="entry name" value="Poly_Biosynth_Transport"/>
</dbReference>
<dbReference type="GO" id="GO:0005886">
    <property type="term" value="C:plasma membrane"/>
    <property type="evidence" value="ECO:0007669"/>
    <property type="project" value="UniProtKB-SubCell"/>
</dbReference>
<organism evidence="8">
    <name type="scientific">gut metagenome</name>
    <dbReference type="NCBI Taxonomy" id="749906"/>
    <lineage>
        <taxon>unclassified sequences</taxon>
        <taxon>metagenomes</taxon>
        <taxon>organismal metagenomes</taxon>
    </lineage>
</organism>
<keyword evidence="5 7" id="KW-1133">Transmembrane helix</keyword>
<evidence type="ECO:0000256" key="6">
    <source>
        <dbReference type="ARBA" id="ARBA00023136"/>
    </source>
</evidence>
<keyword evidence="6 7" id="KW-0472">Membrane</keyword>
<proteinExistence type="inferred from homology"/>
<gene>
    <name evidence="8" type="ORF">EVA_08903</name>
</gene>
<evidence type="ECO:0000256" key="4">
    <source>
        <dbReference type="ARBA" id="ARBA00022692"/>
    </source>
</evidence>
<evidence type="ECO:0000256" key="1">
    <source>
        <dbReference type="ARBA" id="ARBA00004651"/>
    </source>
</evidence>
<evidence type="ECO:0000256" key="7">
    <source>
        <dbReference type="SAM" id="Phobius"/>
    </source>
</evidence>